<dbReference type="RefSeq" id="WP_011188120.1">
    <property type="nucleotide sequence ID" value="NC_006138.1"/>
</dbReference>
<organism evidence="3 4">
    <name type="scientific">Desulfotalea psychrophila (strain LSv54 / DSM 12343)</name>
    <dbReference type="NCBI Taxonomy" id="177439"/>
    <lineage>
        <taxon>Bacteria</taxon>
        <taxon>Pseudomonadati</taxon>
        <taxon>Thermodesulfobacteriota</taxon>
        <taxon>Desulfobulbia</taxon>
        <taxon>Desulfobulbales</taxon>
        <taxon>Desulfocapsaceae</taxon>
        <taxon>Desulfotalea</taxon>
    </lineage>
</organism>
<keyword evidence="3" id="KW-0808">Transferase</keyword>
<dbReference type="GO" id="GO:0004049">
    <property type="term" value="F:anthranilate synthase activity"/>
    <property type="evidence" value="ECO:0007669"/>
    <property type="project" value="TreeGrafter"/>
</dbReference>
<dbReference type="PROSITE" id="PS51273">
    <property type="entry name" value="GATASE_TYPE_1"/>
    <property type="match status" value="1"/>
</dbReference>
<dbReference type="Proteomes" id="UP000000602">
    <property type="component" value="Chromosome"/>
</dbReference>
<dbReference type="InterPro" id="IPR050472">
    <property type="entry name" value="Anth_synth/Amidotransfase"/>
</dbReference>
<dbReference type="PRINTS" id="PR00097">
    <property type="entry name" value="ANTSNTHASEII"/>
</dbReference>
<keyword evidence="1 3" id="KW-0315">Glutamine amidotransferase</keyword>
<dbReference type="GO" id="GO:0016740">
    <property type="term" value="F:transferase activity"/>
    <property type="evidence" value="ECO:0007669"/>
    <property type="project" value="UniProtKB-KW"/>
</dbReference>
<dbReference type="EMBL" id="CR522870">
    <property type="protein sequence ID" value="CAG35606.1"/>
    <property type="molecule type" value="Genomic_DNA"/>
</dbReference>
<dbReference type="HOGENOM" id="CLU_014340_1_2_7"/>
<dbReference type="Gene3D" id="3.40.50.880">
    <property type="match status" value="1"/>
</dbReference>
<evidence type="ECO:0000259" key="2">
    <source>
        <dbReference type="Pfam" id="PF00117"/>
    </source>
</evidence>
<gene>
    <name evidence="3" type="ordered locus">DP0877</name>
</gene>
<evidence type="ECO:0000313" key="4">
    <source>
        <dbReference type="Proteomes" id="UP000000602"/>
    </source>
</evidence>
<dbReference type="PANTHER" id="PTHR43418:SF4">
    <property type="entry name" value="MULTIFUNCTIONAL TRYPTOPHAN BIOSYNTHESIS PROTEIN"/>
    <property type="match status" value="1"/>
</dbReference>
<dbReference type="MEROPS" id="C26.955"/>
<dbReference type="NCBIfam" id="TIGR00566">
    <property type="entry name" value="trpG_papA"/>
    <property type="match status" value="1"/>
</dbReference>
<name>Q6APW7_DESPS</name>
<feature type="domain" description="Glutamine amidotransferase" evidence="2">
    <location>
        <begin position="7"/>
        <end position="189"/>
    </location>
</feature>
<evidence type="ECO:0000313" key="3">
    <source>
        <dbReference type="EMBL" id="CAG35606.1"/>
    </source>
</evidence>
<dbReference type="KEGG" id="dps:DP0877"/>
<keyword evidence="4" id="KW-1185">Reference proteome</keyword>
<proteinExistence type="predicted"/>
<dbReference type="InterPro" id="IPR017926">
    <property type="entry name" value="GATASE"/>
</dbReference>
<dbReference type="GO" id="GO:0005829">
    <property type="term" value="C:cytosol"/>
    <property type="evidence" value="ECO:0007669"/>
    <property type="project" value="TreeGrafter"/>
</dbReference>
<dbReference type="InterPro" id="IPR006221">
    <property type="entry name" value="TrpG/PapA_dom"/>
</dbReference>
<accession>Q6APW7</accession>
<dbReference type="SUPFAM" id="SSF52317">
    <property type="entry name" value="Class I glutamine amidotransferase-like"/>
    <property type="match status" value="1"/>
</dbReference>
<sequence>MAKRKIVLLDNNDSFTYNIVDYLRGMTEVQFRVINTHELDIEELDKYDGIIISPGPELPKDFPKLFEVLQRYHRTKPILGICLGHQAIAQFFGADLSQQLPVVHGQAVPMQVLRDDSLFSGLPREFRVGLYHSWLVDPKTIPARLVVTALSARGVIMAIRVTDLPIWGIQFHPESHITEHGLKILENFIKLT</sequence>
<protein>
    <submittedName>
        <fullName evidence="3">Probable para-aminobenzoate/anthranilate synthase glutamine amidotransferase, component II</fullName>
    </submittedName>
</protein>
<dbReference type="PRINTS" id="PR00096">
    <property type="entry name" value="GATASE"/>
</dbReference>
<dbReference type="AlphaFoldDB" id="Q6APW7"/>
<dbReference type="eggNOG" id="COG0512">
    <property type="taxonomic scope" value="Bacteria"/>
</dbReference>
<dbReference type="PANTHER" id="PTHR43418">
    <property type="entry name" value="MULTIFUNCTIONAL TRYPTOPHAN BIOSYNTHESIS PROTEIN-RELATED"/>
    <property type="match status" value="1"/>
</dbReference>
<dbReference type="Pfam" id="PF00117">
    <property type="entry name" value="GATase"/>
    <property type="match status" value="1"/>
</dbReference>
<dbReference type="GO" id="GO:0000162">
    <property type="term" value="P:L-tryptophan biosynthetic process"/>
    <property type="evidence" value="ECO:0007669"/>
    <property type="project" value="TreeGrafter"/>
</dbReference>
<dbReference type="CDD" id="cd01743">
    <property type="entry name" value="GATase1_Anthranilate_Synthase"/>
    <property type="match status" value="1"/>
</dbReference>
<dbReference type="OrthoDB" id="9786812at2"/>
<dbReference type="InterPro" id="IPR029062">
    <property type="entry name" value="Class_I_gatase-like"/>
</dbReference>
<dbReference type="PRINTS" id="PR00099">
    <property type="entry name" value="CPSGATASE"/>
</dbReference>
<evidence type="ECO:0000256" key="1">
    <source>
        <dbReference type="ARBA" id="ARBA00022962"/>
    </source>
</evidence>
<reference evidence="4" key="1">
    <citation type="journal article" date="2004" name="Environ. Microbiol.">
        <title>The genome of Desulfotalea psychrophila, a sulfate-reducing bacterium from permanently cold Arctic sediments.</title>
        <authorList>
            <person name="Rabus R."/>
            <person name="Ruepp A."/>
            <person name="Frickey T."/>
            <person name="Rattei T."/>
            <person name="Fartmann B."/>
            <person name="Stark M."/>
            <person name="Bauer M."/>
            <person name="Zibat A."/>
            <person name="Lombardot T."/>
            <person name="Becker I."/>
            <person name="Amann J."/>
            <person name="Gellner K."/>
            <person name="Teeling H."/>
            <person name="Leuschner W.D."/>
            <person name="Gloeckner F.-O."/>
            <person name="Lupas A.N."/>
            <person name="Amann R."/>
            <person name="Klenk H.-P."/>
        </authorList>
    </citation>
    <scope>NUCLEOTIDE SEQUENCE [LARGE SCALE GENOMIC DNA]</scope>
    <source>
        <strain evidence="4">DSM 12343 / LSv54</strain>
    </source>
</reference>
<dbReference type="STRING" id="177439.DP0877"/>